<evidence type="ECO:0000256" key="6">
    <source>
        <dbReference type="ARBA" id="ARBA00023136"/>
    </source>
</evidence>
<accession>A0A346NPA7</accession>
<organism evidence="8 9">
    <name type="scientific">Salinimonas sediminis</name>
    <dbReference type="NCBI Taxonomy" id="2303538"/>
    <lineage>
        <taxon>Bacteria</taxon>
        <taxon>Pseudomonadati</taxon>
        <taxon>Pseudomonadota</taxon>
        <taxon>Gammaproteobacteria</taxon>
        <taxon>Alteromonadales</taxon>
        <taxon>Alteromonadaceae</taxon>
        <taxon>Alteromonas/Salinimonas group</taxon>
        <taxon>Salinimonas</taxon>
    </lineage>
</organism>
<comment type="subcellular location">
    <subcellularLocation>
        <location evidence="1">Cell membrane</location>
        <topology evidence="1">Multi-pass membrane protein</topology>
    </subcellularLocation>
</comment>
<feature type="transmembrane region" description="Helical" evidence="7">
    <location>
        <begin position="278"/>
        <end position="299"/>
    </location>
</feature>
<keyword evidence="4 7" id="KW-0812">Transmembrane</keyword>
<keyword evidence="6 7" id="KW-0472">Membrane</keyword>
<dbReference type="InterPro" id="IPR007140">
    <property type="entry name" value="DUF350"/>
</dbReference>
<protein>
    <submittedName>
        <fullName evidence="8">DUF350 domain-containing protein</fullName>
    </submittedName>
</protein>
<feature type="transmembrane region" description="Helical" evidence="7">
    <location>
        <begin position="14"/>
        <end position="32"/>
    </location>
</feature>
<dbReference type="PANTHER" id="PTHR40043">
    <property type="entry name" value="UPF0719 INNER MEMBRANE PROTEIN YJFL"/>
    <property type="match status" value="1"/>
</dbReference>
<keyword evidence="3" id="KW-1003">Cell membrane</keyword>
<evidence type="ECO:0000313" key="9">
    <source>
        <dbReference type="Proteomes" id="UP000262073"/>
    </source>
</evidence>
<feature type="transmembrane region" description="Helical" evidence="7">
    <location>
        <begin position="53"/>
        <end position="74"/>
    </location>
</feature>
<evidence type="ECO:0000256" key="4">
    <source>
        <dbReference type="ARBA" id="ARBA00022692"/>
    </source>
</evidence>
<evidence type="ECO:0000256" key="3">
    <source>
        <dbReference type="ARBA" id="ARBA00022475"/>
    </source>
</evidence>
<comment type="similarity">
    <text evidence="2">Belongs to the UPF0719 family.</text>
</comment>
<feature type="transmembrane region" description="Helical" evidence="7">
    <location>
        <begin position="156"/>
        <end position="176"/>
    </location>
</feature>
<evidence type="ECO:0000256" key="5">
    <source>
        <dbReference type="ARBA" id="ARBA00022989"/>
    </source>
</evidence>
<feature type="transmembrane region" description="Helical" evidence="7">
    <location>
        <begin position="127"/>
        <end position="150"/>
    </location>
</feature>
<sequence length="303" mass="32851">METLVKLVPLPRDLWVYLVIDLVLALLLLVIMKWLAGIFRKSSVADELGVKDNFAFGISIAGGMLSLCIVLGSVVGRHVGEGLESAATGMLSFGLIGIVLVQFGRFAHDKLVLNRVDTRALIADRSVSIALVDASSLIASAVILRSMVLWVDGSDLNAIIAICTGFTVVLFILIFMTRIYEVRYARDNQNDSFQGALQKGQMALAVEHSGNLLGTALIVASARHLLNYYPDGYVSNVTGWLIVSVVLSLALYLLVNISKKVILWGLDYRQEVDKQHNVGVACLELCLAVGIASIVNGIFEFLS</sequence>
<name>A0A346NPA7_9ALTE</name>
<evidence type="ECO:0000313" key="8">
    <source>
        <dbReference type="EMBL" id="AXR07364.1"/>
    </source>
</evidence>
<gene>
    <name evidence="8" type="ORF">D0Y50_14005</name>
</gene>
<proteinExistence type="inferred from homology"/>
<evidence type="ECO:0000256" key="1">
    <source>
        <dbReference type="ARBA" id="ARBA00004651"/>
    </source>
</evidence>
<keyword evidence="5 7" id="KW-1133">Transmembrane helix</keyword>
<dbReference type="EMBL" id="CP031769">
    <property type="protein sequence ID" value="AXR07364.1"/>
    <property type="molecule type" value="Genomic_DNA"/>
</dbReference>
<dbReference type="PANTHER" id="PTHR40043:SF1">
    <property type="entry name" value="UPF0719 INNER MEMBRANE PROTEIN YJFL"/>
    <property type="match status" value="1"/>
</dbReference>
<evidence type="ECO:0000256" key="2">
    <source>
        <dbReference type="ARBA" id="ARBA00005779"/>
    </source>
</evidence>
<evidence type="ECO:0000256" key="7">
    <source>
        <dbReference type="SAM" id="Phobius"/>
    </source>
</evidence>
<feature type="transmembrane region" description="Helical" evidence="7">
    <location>
        <begin position="209"/>
        <end position="226"/>
    </location>
</feature>
<dbReference type="GO" id="GO:0005886">
    <property type="term" value="C:plasma membrane"/>
    <property type="evidence" value="ECO:0007669"/>
    <property type="project" value="UniProtKB-SubCell"/>
</dbReference>
<dbReference type="Proteomes" id="UP000262073">
    <property type="component" value="Chromosome"/>
</dbReference>
<feature type="transmembrane region" description="Helical" evidence="7">
    <location>
        <begin position="86"/>
        <end position="106"/>
    </location>
</feature>
<dbReference type="AlphaFoldDB" id="A0A346NPA7"/>
<reference evidence="8 9" key="1">
    <citation type="submission" date="2018-08" db="EMBL/GenBank/DDBJ databases">
        <title>Salinimonas sediminis sp. nov., a piezophilic bacterium isolated from a deep-sea sediment sample from the New Britain Trench.</title>
        <authorList>
            <person name="Cao J."/>
        </authorList>
    </citation>
    <scope>NUCLEOTIDE SEQUENCE [LARGE SCALE GENOMIC DNA]</scope>
    <source>
        <strain evidence="8 9">N102</strain>
    </source>
</reference>
<dbReference type="RefSeq" id="WP_108565900.1">
    <property type="nucleotide sequence ID" value="NZ_CP031769.1"/>
</dbReference>
<dbReference type="KEGG" id="salm:D0Y50_14005"/>
<dbReference type="OrthoDB" id="6397734at2"/>
<dbReference type="Pfam" id="PF03994">
    <property type="entry name" value="DUF350"/>
    <property type="match status" value="2"/>
</dbReference>
<feature type="transmembrane region" description="Helical" evidence="7">
    <location>
        <begin position="238"/>
        <end position="257"/>
    </location>
</feature>
<keyword evidence="9" id="KW-1185">Reference proteome</keyword>